<reference evidence="9 10" key="1">
    <citation type="submission" date="2019-06" db="EMBL/GenBank/DDBJ databases">
        <title>A chromosomal-level reference genome of Carpinus fangiana (Coryloideae, Betulaceae).</title>
        <authorList>
            <person name="Yang X."/>
            <person name="Wang Z."/>
            <person name="Zhang L."/>
            <person name="Hao G."/>
            <person name="Liu J."/>
            <person name="Yang Y."/>
        </authorList>
    </citation>
    <scope>NUCLEOTIDE SEQUENCE [LARGE SCALE GENOMIC DNA]</scope>
    <source>
        <strain evidence="9">Cfa_2016G</strain>
        <tissue evidence="9">Leaf</tissue>
    </source>
</reference>
<feature type="compositionally biased region" description="Basic and acidic residues" evidence="7">
    <location>
        <begin position="89"/>
        <end position="99"/>
    </location>
</feature>
<proteinExistence type="inferred from homology"/>
<evidence type="ECO:0000256" key="5">
    <source>
        <dbReference type="ARBA" id="ARBA00023242"/>
    </source>
</evidence>
<dbReference type="InterPro" id="IPR036576">
    <property type="entry name" value="WRKY_dom_sf"/>
</dbReference>
<evidence type="ECO:0000313" key="10">
    <source>
        <dbReference type="Proteomes" id="UP000327013"/>
    </source>
</evidence>
<dbReference type="GO" id="GO:0042542">
    <property type="term" value="P:response to hydrogen peroxide"/>
    <property type="evidence" value="ECO:0007669"/>
    <property type="project" value="UniProtKB-ARBA"/>
</dbReference>
<dbReference type="EMBL" id="CM017326">
    <property type="protein sequence ID" value="KAE8077840.1"/>
    <property type="molecule type" value="Genomic_DNA"/>
</dbReference>
<dbReference type="OrthoDB" id="1888929at2759"/>
<comment type="subcellular location">
    <subcellularLocation>
        <location evidence="1">Nucleus</location>
    </subcellularLocation>
</comment>
<evidence type="ECO:0000256" key="4">
    <source>
        <dbReference type="ARBA" id="ARBA00023163"/>
    </source>
</evidence>
<evidence type="ECO:0000256" key="7">
    <source>
        <dbReference type="SAM" id="MobiDB-lite"/>
    </source>
</evidence>
<evidence type="ECO:0000256" key="6">
    <source>
        <dbReference type="ARBA" id="ARBA00060850"/>
    </source>
</evidence>
<dbReference type="InterPro" id="IPR044810">
    <property type="entry name" value="WRKY_plant"/>
</dbReference>
<keyword evidence="2" id="KW-0805">Transcription regulation</keyword>
<gene>
    <name evidence="9" type="ORF">FH972_016363</name>
</gene>
<dbReference type="GO" id="GO:0000976">
    <property type="term" value="F:transcription cis-regulatory region binding"/>
    <property type="evidence" value="ECO:0007669"/>
    <property type="project" value="TreeGrafter"/>
</dbReference>
<name>A0A5N6RJ71_9ROSI</name>
<dbReference type="AlphaFoldDB" id="A0A5N6RJ71"/>
<dbReference type="Proteomes" id="UP000327013">
    <property type="component" value="Chromosome 6"/>
</dbReference>
<dbReference type="SUPFAM" id="SSF118290">
    <property type="entry name" value="WRKY DNA-binding domain"/>
    <property type="match status" value="1"/>
</dbReference>
<dbReference type="GO" id="GO:0003700">
    <property type="term" value="F:DNA-binding transcription factor activity"/>
    <property type="evidence" value="ECO:0007669"/>
    <property type="project" value="InterPro"/>
</dbReference>
<dbReference type="InterPro" id="IPR003657">
    <property type="entry name" value="WRKY_dom"/>
</dbReference>
<dbReference type="SMART" id="SM00774">
    <property type="entry name" value="WRKY"/>
    <property type="match status" value="1"/>
</dbReference>
<feature type="region of interest" description="Disordered" evidence="7">
    <location>
        <begin position="63"/>
        <end position="109"/>
    </location>
</feature>
<keyword evidence="5" id="KW-0539">Nucleus</keyword>
<sequence>MENMGDWEQKNLLHELTQGRELARQLQGHLSVPASSHETREFLVTKILTSYEKALSMLQWSSSVGEPQHTGGAVLRMSESPPSLAGSPRSEDSDPEHRDASRKRKAVAGWTQQVRVSPGVGLEGPLDDGYSWRKYGQKDILNAKYPRGYYRCTHRNVQGCLATKQVQRSDEDPTVFEITYRGRHTCAQGSHINPPPTSPEKLEQINNNMDGLQHHNNHQPPQNQQQSQEMLLNFQATLKVQTENLDTKEKAFPSFHFASTSNTEKQVFQAPMIDSSFVGSYSPSFMSPATSGANYFSVSPSRMSGFGGNQQHFQSCDSELTEIISAATSATNSPTVGFDFPFGQEFDPNFTFDNTGFFS</sequence>
<dbReference type="Gene3D" id="2.20.25.80">
    <property type="entry name" value="WRKY domain"/>
    <property type="match status" value="1"/>
</dbReference>
<dbReference type="FunFam" id="2.20.25.80:FF:000009">
    <property type="entry name" value="WRKY transcription factor 53"/>
    <property type="match status" value="1"/>
</dbReference>
<comment type="similarity">
    <text evidence="6">Belongs to the WRKY group III family.</text>
</comment>
<keyword evidence="10" id="KW-1185">Reference proteome</keyword>
<dbReference type="PROSITE" id="PS50811">
    <property type="entry name" value="WRKY"/>
    <property type="match status" value="1"/>
</dbReference>
<evidence type="ECO:0000256" key="1">
    <source>
        <dbReference type="ARBA" id="ARBA00004123"/>
    </source>
</evidence>
<accession>A0A5N6RJ71</accession>
<keyword evidence="4" id="KW-0804">Transcription</keyword>
<dbReference type="GO" id="GO:0010150">
    <property type="term" value="P:leaf senescence"/>
    <property type="evidence" value="ECO:0007669"/>
    <property type="project" value="UniProtKB-ARBA"/>
</dbReference>
<evidence type="ECO:0000313" key="9">
    <source>
        <dbReference type="EMBL" id="KAE8077840.1"/>
    </source>
</evidence>
<dbReference type="GO" id="GO:0010193">
    <property type="term" value="P:response to ozone"/>
    <property type="evidence" value="ECO:0007669"/>
    <property type="project" value="UniProtKB-ARBA"/>
</dbReference>
<organism evidence="9 10">
    <name type="scientific">Carpinus fangiana</name>
    <dbReference type="NCBI Taxonomy" id="176857"/>
    <lineage>
        <taxon>Eukaryota</taxon>
        <taxon>Viridiplantae</taxon>
        <taxon>Streptophyta</taxon>
        <taxon>Embryophyta</taxon>
        <taxon>Tracheophyta</taxon>
        <taxon>Spermatophyta</taxon>
        <taxon>Magnoliopsida</taxon>
        <taxon>eudicotyledons</taxon>
        <taxon>Gunneridae</taxon>
        <taxon>Pentapetalae</taxon>
        <taxon>rosids</taxon>
        <taxon>fabids</taxon>
        <taxon>Fagales</taxon>
        <taxon>Betulaceae</taxon>
        <taxon>Carpinus</taxon>
    </lineage>
</organism>
<feature type="domain" description="WRKY" evidence="8">
    <location>
        <begin position="121"/>
        <end position="184"/>
    </location>
</feature>
<protein>
    <recommendedName>
        <fullName evidence="8">WRKY domain-containing protein</fullName>
    </recommendedName>
</protein>
<dbReference type="Pfam" id="PF03106">
    <property type="entry name" value="WRKY"/>
    <property type="match status" value="1"/>
</dbReference>
<dbReference type="PANTHER" id="PTHR32096">
    <property type="entry name" value="WRKY TRANSCRIPTION FACTOR 30-RELATED-RELATED"/>
    <property type="match status" value="1"/>
</dbReference>
<evidence type="ECO:0000256" key="2">
    <source>
        <dbReference type="ARBA" id="ARBA00023015"/>
    </source>
</evidence>
<keyword evidence="3" id="KW-0238">DNA-binding</keyword>
<dbReference type="PANTHER" id="PTHR32096:SF115">
    <property type="entry name" value="WRKY TRANSCRIPTION FACTOR 30-RELATED"/>
    <property type="match status" value="1"/>
</dbReference>
<dbReference type="GO" id="GO:0009751">
    <property type="term" value="P:response to salicylic acid"/>
    <property type="evidence" value="ECO:0007669"/>
    <property type="project" value="UniProtKB-ARBA"/>
</dbReference>
<dbReference type="GO" id="GO:0005634">
    <property type="term" value="C:nucleus"/>
    <property type="evidence" value="ECO:0007669"/>
    <property type="project" value="UniProtKB-SubCell"/>
</dbReference>
<evidence type="ECO:0000259" key="8">
    <source>
        <dbReference type="PROSITE" id="PS50811"/>
    </source>
</evidence>
<evidence type="ECO:0000256" key="3">
    <source>
        <dbReference type="ARBA" id="ARBA00023125"/>
    </source>
</evidence>